<dbReference type="PANTHER" id="PTHR43083:SF6">
    <property type="entry name" value="MANNAN POLYMERASE COMPLEXES SUBUNIT MNN9"/>
    <property type="match status" value="1"/>
</dbReference>
<dbReference type="InterPro" id="IPR052086">
    <property type="entry name" value="Mannan_Polymerase_Subunit"/>
</dbReference>
<evidence type="ECO:0000256" key="2">
    <source>
        <dbReference type="ARBA" id="ARBA00022692"/>
    </source>
</evidence>
<dbReference type="Pfam" id="PF03452">
    <property type="entry name" value="Anp1"/>
    <property type="match status" value="1"/>
</dbReference>
<keyword evidence="4" id="KW-1133">Transmembrane helix</keyword>
<organism evidence="9 10">
    <name type="scientific">Ascobolus immersus RN42</name>
    <dbReference type="NCBI Taxonomy" id="1160509"/>
    <lineage>
        <taxon>Eukaryota</taxon>
        <taxon>Fungi</taxon>
        <taxon>Dikarya</taxon>
        <taxon>Ascomycota</taxon>
        <taxon>Pezizomycotina</taxon>
        <taxon>Pezizomycetes</taxon>
        <taxon>Pezizales</taxon>
        <taxon>Ascobolaceae</taxon>
        <taxon>Ascobolus</taxon>
    </lineage>
</organism>
<sequence>MARSLRRASPITLLLGLILCGGFLVFFLTPTDTTVSTSSKSASQRPSKPPPVKHYKLNGLTTSNDPKTNRETVLILTPMAKFYDQYWNNLLALTFPRDLIELGFIVPNSREGNIVLGKLQKAIDKVQSGPKAHRFAGVTVLRQDFDVPVSQNEKDRHALAAQKERRAAMAKARNSLVFTTLGPTIAWVMWLDADIVETPHTLIEDLAMHNKDIIVPNCYQRYTENGVQKIRPYDFNSWHESETALKMAEKLGPDDIIVEGYKEIATWRSLMAYELKDGGQIHAETKLDGVGGTVLLVKAEVHRDGAMFPPFAFYHLIETEGFAKMAKRLGYQPWGLPNYLVYHYNE</sequence>
<dbReference type="AlphaFoldDB" id="A0A3N4IAB0"/>
<evidence type="ECO:0000256" key="4">
    <source>
        <dbReference type="ARBA" id="ARBA00022989"/>
    </source>
</evidence>
<dbReference type="SUPFAM" id="SSF53448">
    <property type="entry name" value="Nucleotide-diphospho-sugar transferases"/>
    <property type="match status" value="1"/>
</dbReference>
<keyword evidence="2" id="KW-0812">Transmembrane</keyword>
<dbReference type="GO" id="GO:0000009">
    <property type="term" value="F:alpha-1,6-mannosyltransferase activity"/>
    <property type="evidence" value="ECO:0007669"/>
    <property type="project" value="TreeGrafter"/>
</dbReference>
<evidence type="ECO:0000313" key="10">
    <source>
        <dbReference type="Proteomes" id="UP000275078"/>
    </source>
</evidence>
<evidence type="ECO:0000256" key="7">
    <source>
        <dbReference type="ARBA" id="ARBA00037964"/>
    </source>
</evidence>
<dbReference type="GO" id="GO:0000032">
    <property type="term" value="P:cell wall mannoprotein biosynthetic process"/>
    <property type="evidence" value="ECO:0007669"/>
    <property type="project" value="TreeGrafter"/>
</dbReference>
<comment type="similarity">
    <text evidence="7">Belongs to the ANP1/MMN9/VAN1 family.</text>
</comment>
<evidence type="ECO:0000313" key="9">
    <source>
        <dbReference type="EMBL" id="RPA82396.1"/>
    </source>
</evidence>
<dbReference type="EMBL" id="ML119672">
    <property type="protein sequence ID" value="RPA82396.1"/>
    <property type="molecule type" value="Genomic_DNA"/>
</dbReference>
<name>A0A3N4IAB0_ASCIM</name>
<evidence type="ECO:0000256" key="1">
    <source>
        <dbReference type="ARBA" id="ARBA00004323"/>
    </source>
</evidence>
<dbReference type="InterPro" id="IPR029044">
    <property type="entry name" value="Nucleotide-diphossugar_trans"/>
</dbReference>
<dbReference type="Gene3D" id="3.90.550.10">
    <property type="entry name" value="Spore Coat Polysaccharide Biosynthesis Protein SpsA, Chain A"/>
    <property type="match status" value="1"/>
</dbReference>
<evidence type="ECO:0000256" key="3">
    <source>
        <dbReference type="ARBA" id="ARBA00022968"/>
    </source>
</evidence>
<proteinExistence type="inferred from homology"/>
<feature type="region of interest" description="Disordered" evidence="8">
    <location>
        <begin position="34"/>
        <end position="65"/>
    </location>
</feature>
<feature type="compositionally biased region" description="Polar residues" evidence="8">
    <location>
        <begin position="34"/>
        <end position="46"/>
    </location>
</feature>
<keyword evidence="6" id="KW-0472">Membrane</keyword>
<dbReference type="FunFam" id="3.90.550.10:FF:000017">
    <property type="entry name" value="Mannan polymerase II complex ANP1 subunit"/>
    <property type="match status" value="1"/>
</dbReference>
<dbReference type="GO" id="GO:0006487">
    <property type="term" value="P:protein N-linked glycosylation"/>
    <property type="evidence" value="ECO:0007669"/>
    <property type="project" value="TreeGrafter"/>
</dbReference>
<gene>
    <name evidence="9" type="ORF">BJ508DRAFT_208254</name>
</gene>
<evidence type="ECO:0000256" key="8">
    <source>
        <dbReference type="SAM" id="MobiDB-lite"/>
    </source>
</evidence>
<dbReference type="OrthoDB" id="2405412at2759"/>
<protein>
    <submittedName>
        <fullName evidence="9">Uncharacterized protein</fullName>
    </submittedName>
</protein>
<dbReference type="Proteomes" id="UP000275078">
    <property type="component" value="Unassembled WGS sequence"/>
</dbReference>
<keyword evidence="5" id="KW-0333">Golgi apparatus</keyword>
<accession>A0A3N4IAB0</accession>
<keyword evidence="3" id="KW-0735">Signal-anchor</keyword>
<dbReference type="GO" id="GO:0000136">
    <property type="term" value="C:mannan polymerase complex"/>
    <property type="evidence" value="ECO:0007669"/>
    <property type="project" value="TreeGrafter"/>
</dbReference>
<reference evidence="9 10" key="1">
    <citation type="journal article" date="2018" name="Nat. Ecol. Evol.">
        <title>Pezizomycetes genomes reveal the molecular basis of ectomycorrhizal truffle lifestyle.</title>
        <authorList>
            <person name="Murat C."/>
            <person name="Payen T."/>
            <person name="Noel B."/>
            <person name="Kuo A."/>
            <person name="Morin E."/>
            <person name="Chen J."/>
            <person name="Kohler A."/>
            <person name="Krizsan K."/>
            <person name="Balestrini R."/>
            <person name="Da Silva C."/>
            <person name="Montanini B."/>
            <person name="Hainaut M."/>
            <person name="Levati E."/>
            <person name="Barry K.W."/>
            <person name="Belfiori B."/>
            <person name="Cichocki N."/>
            <person name="Clum A."/>
            <person name="Dockter R.B."/>
            <person name="Fauchery L."/>
            <person name="Guy J."/>
            <person name="Iotti M."/>
            <person name="Le Tacon F."/>
            <person name="Lindquist E.A."/>
            <person name="Lipzen A."/>
            <person name="Malagnac F."/>
            <person name="Mello A."/>
            <person name="Molinier V."/>
            <person name="Miyauchi S."/>
            <person name="Poulain J."/>
            <person name="Riccioni C."/>
            <person name="Rubini A."/>
            <person name="Sitrit Y."/>
            <person name="Splivallo R."/>
            <person name="Traeger S."/>
            <person name="Wang M."/>
            <person name="Zifcakova L."/>
            <person name="Wipf D."/>
            <person name="Zambonelli A."/>
            <person name="Paolocci F."/>
            <person name="Nowrousian M."/>
            <person name="Ottonello S."/>
            <person name="Baldrian P."/>
            <person name="Spatafora J.W."/>
            <person name="Henrissat B."/>
            <person name="Nagy L.G."/>
            <person name="Aury J.M."/>
            <person name="Wincker P."/>
            <person name="Grigoriev I.V."/>
            <person name="Bonfante P."/>
            <person name="Martin F.M."/>
        </authorList>
    </citation>
    <scope>NUCLEOTIDE SEQUENCE [LARGE SCALE GENOMIC DNA]</scope>
    <source>
        <strain evidence="9 10">RN42</strain>
    </source>
</reference>
<keyword evidence="10" id="KW-1185">Reference proteome</keyword>
<comment type="subcellular location">
    <subcellularLocation>
        <location evidence="1">Golgi apparatus membrane</location>
        <topology evidence="1">Single-pass type II membrane protein</topology>
    </subcellularLocation>
</comment>
<evidence type="ECO:0000256" key="6">
    <source>
        <dbReference type="ARBA" id="ARBA00023136"/>
    </source>
</evidence>
<evidence type="ECO:0000256" key="5">
    <source>
        <dbReference type="ARBA" id="ARBA00023034"/>
    </source>
</evidence>
<dbReference type="STRING" id="1160509.A0A3N4IAB0"/>
<dbReference type="PANTHER" id="PTHR43083">
    <property type="entry name" value="MANNAN POLYMERASE II"/>
    <property type="match status" value="1"/>
</dbReference>